<protein>
    <submittedName>
        <fullName evidence="9">Monovalent cation/H+ antiporter subunit D family protein</fullName>
    </submittedName>
</protein>
<evidence type="ECO:0000313" key="10">
    <source>
        <dbReference type="Proteomes" id="UP000323337"/>
    </source>
</evidence>
<feature type="transmembrane region" description="Helical" evidence="6">
    <location>
        <begin position="384"/>
        <end position="405"/>
    </location>
</feature>
<dbReference type="PRINTS" id="PR01434">
    <property type="entry name" value="NADHDHGNASE5"/>
</dbReference>
<evidence type="ECO:0000256" key="4">
    <source>
        <dbReference type="ARBA" id="ARBA00023136"/>
    </source>
</evidence>
<feature type="transmembrane region" description="Helical" evidence="6">
    <location>
        <begin position="281"/>
        <end position="303"/>
    </location>
</feature>
<name>A0A5D0MJ06_FLESI</name>
<feature type="transmembrane region" description="Helical" evidence="6">
    <location>
        <begin position="115"/>
        <end position="133"/>
    </location>
</feature>
<comment type="caution">
    <text evidence="9">The sequence shown here is derived from an EMBL/GenBank/DDBJ whole genome shotgun (WGS) entry which is preliminary data.</text>
</comment>
<dbReference type="AlphaFoldDB" id="A0A5D0MJ06"/>
<feature type="transmembrane region" description="Helical" evidence="6">
    <location>
        <begin position="139"/>
        <end position="155"/>
    </location>
</feature>
<gene>
    <name evidence="9" type="ORF">FXF49_05180</name>
</gene>
<feature type="transmembrane region" description="Helical" evidence="6">
    <location>
        <begin position="80"/>
        <end position="103"/>
    </location>
</feature>
<dbReference type="InterPro" id="IPR001516">
    <property type="entry name" value="Proton_antipo_N"/>
</dbReference>
<dbReference type="EMBL" id="VSIV01000119">
    <property type="protein sequence ID" value="TYB33667.1"/>
    <property type="molecule type" value="Genomic_DNA"/>
</dbReference>
<organism evidence="9 10">
    <name type="scientific">Flexistipes sinusarabici</name>
    <dbReference type="NCBI Taxonomy" id="2352"/>
    <lineage>
        <taxon>Bacteria</taxon>
        <taxon>Pseudomonadati</taxon>
        <taxon>Deferribacterota</taxon>
        <taxon>Deferribacteres</taxon>
        <taxon>Deferribacterales</taxon>
        <taxon>Flexistipitaceae</taxon>
        <taxon>Flexistipes</taxon>
    </lineage>
</organism>
<keyword evidence="2 5" id="KW-0812">Transmembrane</keyword>
<dbReference type="PANTHER" id="PTHR43373:SF1">
    <property type="entry name" value="NA(+)_H(+) ANTIPORTER SUBUNIT A"/>
    <property type="match status" value="1"/>
</dbReference>
<dbReference type="Pfam" id="PF00361">
    <property type="entry name" value="Proton_antipo_M"/>
    <property type="match status" value="1"/>
</dbReference>
<dbReference type="Pfam" id="PF00662">
    <property type="entry name" value="Proton_antipo_N"/>
    <property type="match status" value="1"/>
</dbReference>
<feature type="domain" description="NADH-Ubiquinone oxidoreductase (complex I) chain 5 N-terminal" evidence="8">
    <location>
        <begin position="72"/>
        <end position="116"/>
    </location>
</feature>
<evidence type="ECO:0000256" key="2">
    <source>
        <dbReference type="ARBA" id="ARBA00022692"/>
    </source>
</evidence>
<feature type="transmembrane region" description="Helical" evidence="6">
    <location>
        <begin position="6"/>
        <end position="25"/>
    </location>
</feature>
<dbReference type="InterPro" id="IPR050616">
    <property type="entry name" value="CPA3_Na-H_Antiporter_A"/>
</dbReference>
<evidence type="ECO:0000259" key="8">
    <source>
        <dbReference type="Pfam" id="PF00662"/>
    </source>
</evidence>
<keyword evidence="3 6" id="KW-1133">Transmembrane helix</keyword>
<dbReference type="PANTHER" id="PTHR43373">
    <property type="entry name" value="NA(+)/H(+) ANTIPORTER SUBUNIT"/>
    <property type="match status" value="1"/>
</dbReference>
<evidence type="ECO:0000259" key="7">
    <source>
        <dbReference type="Pfam" id="PF00361"/>
    </source>
</evidence>
<dbReference type="GO" id="GO:0016020">
    <property type="term" value="C:membrane"/>
    <property type="evidence" value="ECO:0007669"/>
    <property type="project" value="UniProtKB-SubCell"/>
</dbReference>
<proteinExistence type="predicted"/>
<evidence type="ECO:0000256" key="6">
    <source>
        <dbReference type="SAM" id="Phobius"/>
    </source>
</evidence>
<evidence type="ECO:0000256" key="1">
    <source>
        <dbReference type="ARBA" id="ARBA00004127"/>
    </source>
</evidence>
<dbReference type="GO" id="GO:0012505">
    <property type="term" value="C:endomembrane system"/>
    <property type="evidence" value="ECO:0007669"/>
    <property type="project" value="UniProtKB-SubCell"/>
</dbReference>
<feature type="transmembrane region" description="Helical" evidence="6">
    <location>
        <begin position="339"/>
        <end position="363"/>
    </location>
</feature>
<accession>A0A5D0MJ06</accession>
<feature type="transmembrane region" description="Helical" evidence="6">
    <location>
        <begin position="167"/>
        <end position="191"/>
    </location>
</feature>
<evidence type="ECO:0000256" key="3">
    <source>
        <dbReference type="ARBA" id="ARBA00022989"/>
    </source>
</evidence>
<evidence type="ECO:0000313" key="9">
    <source>
        <dbReference type="EMBL" id="TYB33667.1"/>
    </source>
</evidence>
<feature type="transmembrane region" description="Helical" evidence="6">
    <location>
        <begin position="417"/>
        <end position="439"/>
    </location>
</feature>
<dbReference type="Proteomes" id="UP000323337">
    <property type="component" value="Unassembled WGS sequence"/>
</dbReference>
<comment type="subcellular location">
    <subcellularLocation>
        <location evidence="1">Endomembrane system</location>
        <topology evidence="1">Multi-pass membrane protein</topology>
    </subcellularLocation>
    <subcellularLocation>
        <location evidence="5">Membrane</location>
        <topology evidence="5">Multi-pass membrane protein</topology>
    </subcellularLocation>
</comment>
<feature type="transmembrane region" description="Helical" evidence="6">
    <location>
        <begin position="251"/>
        <end position="275"/>
    </location>
</feature>
<feature type="domain" description="NADH:quinone oxidoreductase/Mrp antiporter transmembrane" evidence="7">
    <location>
        <begin position="132"/>
        <end position="429"/>
    </location>
</feature>
<feature type="transmembrane region" description="Helical" evidence="6">
    <location>
        <begin position="37"/>
        <end position="56"/>
    </location>
</feature>
<feature type="transmembrane region" description="Helical" evidence="6">
    <location>
        <begin position="211"/>
        <end position="231"/>
    </location>
</feature>
<sequence length="494" mass="53808">MEMIQSLAPVYAVLVSLIAIIPIYFSRHNPNLREFWTILAAVVKFIIVLSLIPPLINGRTVGIDLFEILPGISFGFRVDLLGLIFALMASFLWILTSFYSIGYMRSLKEHNQTRYFICFAGSLSATIGAAFAANLFTMYIFYEALTLFTYPLIAHEETEEAFRGAKIYLIYLLGTSIAFLLPAIIGTYLQAGSLDFVSSGLLSQTMNSEAGTLFLTIMFFMYIIGVAKAAIMPLHSWLPNAMVAPTPVSALLHAVAVVKMGVFVILRIVLNVYGIDLLSRLGIATILVYIASITIIFASVIALRQDNIKARLAYSTISQLSYIVVGVSLLTVSGISGSIIHMVIHAFSKITLFFWAGAVAVSLKKKYVSQLNGIGAKMPVSMTIFSIGALSLIGLPPFAGFISKWMLVSGALEADMLIVAAVFATSSFLNACYFLPIIYTAFFKKLPEGEEATIKEAPLAMLIPMGITAAITILLFFIPGSLTYMVNMILQGLG</sequence>
<dbReference type="InterPro" id="IPR001750">
    <property type="entry name" value="ND/Mrp_TM"/>
</dbReference>
<feature type="transmembrane region" description="Helical" evidence="6">
    <location>
        <begin position="312"/>
        <end position="333"/>
    </location>
</feature>
<keyword evidence="4 6" id="KW-0472">Membrane</keyword>
<feature type="transmembrane region" description="Helical" evidence="6">
    <location>
        <begin position="459"/>
        <end position="478"/>
    </location>
</feature>
<evidence type="ECO:0000256" key="5">
    <source>
        <dbReference type="RuleBase" id="RU000320"/>
    </source>
</evidence>
<reference evidence="9 10" key="1">
    <citation type="submission" date="2019-08" db="EMBL/GenBank/DDBJ databases">
        <title>Genomic characterization of a novel candidate phylum (ARYD3) from a high temperature, high salinity tertiary oil reservoir in north central Oklahoma, USA.</title>
        <authorList>
            <person name="Youssef N.H."/>
            <person name="Yadav A."/>
            <person name="Elshahed M.S."/>
        </authorList>
    </citation>
    <scope>NUCLEOTIDE SEQUENCE [LARGE SCALE GENOMIC DNA]</scope>
    <source>
        <strain evidence="9">ARYD1</strain>
    </source>
</reference>